<reference evidence="2" key="3">
    <citation type="submission" date="2020-12" db="UniProtKB">
        <authorList>
            <consortium name="EnsemblPlants"/>
        </authorList>
    </citation>
    <scope>IDENTIFICATION</scope>
</reference>
<evidence type="ECO:0000313" key="1">
    <source>
        <dbReference type="EMBL" id="PNR30908.1"/>
    </source>
</evidence>
<reference evidence="1 3" key="1">
    <citation type="journal article" date="2008" name="Science">
        <title>The Physcomitrella genome reveals evolutionary insights into the conquest of land by plants.</title>
        <authorList>
            <person name="Rensing S."/>
            <person name="Lang D."/>
            <person name="Zimmer A."/>
            <person name="Terry A."/>
            <person name="Salamov A."/>
            <person name="Shapiro H."/>
            <person name="Nishiyama T."/>
            <person name="Perroud P.-F."/>
            <person name="Lindquist E."/>
            <person name="Kamisugi Y."/>
            <person name="Tanahashi T."/>
            <person name="Sakakibara K."/>
            <person name="Fujita T."/>
            <person name="Oishi K."/>
            <person name="Shin-I T."/>
            <person name="Kuroki Y."/>
            <person name="Toyoda A."/>
            <person name="Suzuki Y."/>
            <person name="Hashimoto A."/>
            <person name="Yamaguchi K."/>
            <person name="Sugano A."/>
            <person name="Kohara Y."/>
            <person name="Fujiyama A."/>
            <person name="Anterola A."/>
            <person name="Aoki S."/>
            <person name="Ashton N."/>
            <person name="Barbazuk W.B."/>
            <person name="Barker E."/>
            <person name="Bennetzen J."/>
            <person name="Bezanilla M."/>
            <person name="Blankenship R."/>
            <person name="Cho S.H."/>
            <person name="Dutcher S."/>
            <person name="Estelle M."/>
            <person name="Fawcett J.A."/>
            <person name="Gundlach H."/>
            <person name="Hanada K."/>
            <person name="Heyl A."/>
            <person name="Hicks K.A."/>
            <person name="Hugh J."/>
            <person name="Lohr M."/>
            <person name="Mayer K."/>
            <person name="Melkozernov A."/>
            <person name="Murata T."/>
            <person name="Nelson D."/>
            <person name="Pils B."/>
            <person name="Prigge M."/>
            <person name="Reiss B."/>
            <person name="Renner T."/>
            <person name="Rombauts S."/>
            <person name="Rushton P."/>
            <person name="Sanderfoot A."/>
            <person name="Schween G."/>
            <person name="Shiu S.-H."/>
            <person name="Stueber K."/>
            <person name="Theodoulou F.L."/>
            <person name="Tu H."/>
            <person name="Van de Peer Y."/>
            <person name="Verrier P.J."/>
            <person name="Waters E."/>
            <person name="Wood A."/>
            <person name="Yang L."/>
            <person name="Cove D."/>
            <person name="Cuming A."/>
            <person name="Hasebe M."/>
            <person name="Lucas S."/>
            <person name="Mishler D.B."/>
            <person name="Reski R."/>
            <person name="Grigoriev I."/>
            <person name="Quatrano R.S."/>
            <person name="Boore J.L."/>
        </authorList>
    </citation>
    <scope>NUCLEOTIDE SEQUENCE [LARGE SCALE GENOMIC DNA]</scope>
    <source>
        <strain evidence="2 3">cv. Gransden 2004</strain>
    </source>
</reference>
<evidence type="ECO:0000313" key="3">
    <source>
        <dbReference type="Proteomes" id="UP000006727"/>
    </source>
</evidence>
<dbReference type="Gramene" id="Pp3c22_16576V3.1">
    <property type="protein sequence ID" value="PAC:32903443.CDS.1"/>
    <property type="gene ID" value="Pp3c22_16576"/>
</dbReference>
<protein>
    <submittedName>
        <fullName evidence="1 2">Uncharacterized protein</fullName>
    </submittedName>
</protein>
<accession>A0A2K1INS7</accession>
<sequence length="70" mass="7767">MARAVRNAEPSCFMEVTRGSVLRWNSLDGHSDFVQHAGEKKQNGSILSVFTVAQFPRRWSGRFAASVRGA</sequence>
<dbReference type="InParanoid" id="A0A2K1INS7"/>
<organism evidence="1">
    <name type="scientific">Physcomitrium patens</name>
    <name type="common">Spreading-leaved earth moss</name>
    <name type="synonym">Physcomitrella patens</name>
    <dbReference type="NCBI Taxonomy" id="3218"/>
    <lineage>
        <taxon>Eukaryota</taxon>
        <taxon>Viridiplantae</taxon>
        <taxon>Streptophyta</taxon>
        <taxon>Embryophyta</taxon>
        <taxon>Bryophyta</taxon>
        <taxon>Bryophytina</taxon>
        <taxon>Bryopsida</taxon>
        <taxon>Funariidae</taxon>
        <taxon>Funariales</taxon>
        <taxon>Funariaceae</taxon>
        <taxon>Physcomitrium</taxon>
    </lineage>
</organism>
<dbReference type="EMBL" id="ABEU02000022">
    <property type="protein sequence ID" value="PNR30908.1"/>
    <property type="molecule type" value="Genomic_DNA"/>
</dbReference>
<proteinExistence type="predicted"/>
<reference evidence="1 3" key="2">
    <citation type="journal article" date="2018" name="Plant J.">
        <title>The Physcomitrella patens chromosome-scale assembly reveals moss genome structure and evolution.</title>
        <authorList>
            <person name="Lang D."/>
            <person name="Ullrich K.K."/>
            <person name="Murat F."/>
            <person name="Fuchs J."/>
            <person name="Jenkins J."/>
            <person name="Haas F.B."/>
            <person name="Piednoel M."/>
            <person name="Gundlach H."/>
            <person name="Van Bel M."/>
            <person name="Meyberg R."/>
            <person name="Vives C."/>
            <person name="Morata J."/>
            <person name="Symeonidi A."/>
            <person name="Hiss M."/>
            <person name="Muchero W."/>
            <person name="Kamisugi Y."/>
            <person name="Saleh O."/>
            <person name="Blanc G."/>
            <person name="Decker E.L."/>
            <person name="van Gessel N."/>
            <person name="Grimwood J."/>
            <person name="Hayes R.D."/>
            <person name="Graham S.W."/>
            <person name="Gunter L.E."/>
            <person name="McDaniel S.F."/>
            <person name="Hoernstein S.N.W."/>
            <person name="Larsson A."/>
            <person name="Li F.W."/>
            <person name="Perroud P.F."/>
            <person name="Phillips J."/>
            <person name="Ranjan P."/>
            <person name="Rokshar D.S."/>
            <person name="Rothfels C.J."/>
            <person name="Schneider L."/>
            <person name="Shu S."/>
            <person name="Stevenson D.W."/>
            <person name="Thummler F."/>
            <person name="Tillich M."/>
            <person name="Villarreal Aguilar J.C."/>
            <person name="Widiez T."/>
            <person name="Wong G.K."/>
            <person name="Wymore A."/>
            <person name="Zhang Y."/>
            <person name="Zimmer A.D."/>
            <person name="Quatrano R.S."/>
            <person name="Mayer K.F.X."/>
            <person name="Goodstein D."/>
            <person name="Casacuberta J.M."/>
            <person name="Vandepoele K."/>
            <person name="Reski R."/>
            <person name="Cuming A.C."/>
            <person name="Tuskan G.A."/>
            <person name="Maumus F."/>
            <person name="Salse J."/>
            <person name="Schmutz J."/>
            <person name="Rensing S.A."/>
        </authorList>
    </citation>
    <scope>NUCLEOTIDE SEQUENCE [LARGE SCALE GENOMIC DNA]</scope>
    <source>
        <strain evidence="2 3">cv. Gransden 2004</strain>
    </source>
</reference>
<dbReference type="Proteomes" id="UP000006727">
    <property type="component" value="Chromosome 22"/>
</dbReference>
<dbReference type="EnsemblPlants" id="Pp3c22_16576V3.1">
    <property type="protein sequence ID" value="PAC:32903443.CDS.1"/>
    <property type="gene ID" value="Pp3c22_16576"/>
</dbReference>
<name>A0A2K1INS7_PHYPA</name>
<keyword evidence="3" id="KW-1185">Reference proteome</keyword>
<dbReference type="AlphaFoldDB" id="A0A2K1INS7"/>
<gene>
    <name evidence="1" type="ORF">PHYPA_027224</name>
</gene>
<evidence type="ECO:0000313" key="2">
    <source>
        <dbReference type="EnsemblPlants" id="PAC:32903443.CDS.1"/>
    </source>
</evidence>